<name>A0A497EVH4_9CREN</name>
<dbReference type="AlphaFoldDB" id="A0A497EVH4"/>
<evidence type="ECO:0000313" key="2">
    <source>
        <dbReference type="Proteomes" id="UP000281962"/>
    </source>
</evidence>
<organism evidence="1 2">
    <name type="scientific">Thermoproteota archaeon</name>
    <dbReference type="NCBI Taxonomy" id="2056631"/>
    <lineage>
        <taxon>Archaea</taxon>
        <taxon>Thermoproteota</taxon>
    </lineage>
</organism>
<comment type="caution">
    <text evidence="1">The sequence shown here is derived from an EMBL/GenBank/DDBJ whole genome shotgun (WGS) entry which is preliminary data.</text>
</comment>
<dbReference type="InterPro" id="IPR027417">
    <property type="entry name" value="P-loop_NTPase"/>
</dbReference>
<reference evidence="1 2" key="1">
    <citation type="submission" date="2018-06" db="EMBL/GenBank/DDBJ databases">
        <title>Extensive metabolic versatility and redundancy in microbially diverse, dynamic hydrothermal sediments.</title>
        <authorList>
            <person name="Dombrowski N."/>
            <person name="Teske A."/>
            <person name="Baker B.J."/>
        </authorList>
    </citation>
    <scope>NUCLEOTIDE SEQUENCE [LARGE SCALE GENOMIC DNA]</scope>
    <source>
        <strain evidence="1">B30_G17</strain>
    </source>
</reference>
<dbReference type="EMBL" id="QMQY01000004">
    <property type="protein sequence ID" value="RLE51384.1"/>
    <property type="molecule type" value="Genomic_DNA"/>
</dbReference>
<dbReference type="Gene3D" id="3.40.50.300">
    <property type="entry name" value="P-loop containing nucleotide triphosphate hydrolases"/>
    <property type="match status" value="1"/>
</dbReference>
<proteinExistence type="predicted"/>
<dbReference type="Proteomes" id="UP000281962">
    <property type="component" value="Unassembled WGS sequence"/>
</dbReference>
<gene>
    <name evidence="1" type="ORF">DRJ21_00235</name>
</gene>
<sequence length="300" mass="35187">MKAKTLINQIKPSPIKISWIKGLEKIDVNRPLVILALGVRGAGKSAFLEALAEHYLAKGHIVLDLFGSRSGEGLAWLRSQWVTKLRLPTLIVKGENINIKFQSKPINIDIKNWNELNLKTIESYRIIISASPLYYNINEEFKAVNYIMNQLFKRLGWTKYICIVCRESANLFYSRLKHKENQKFAKAETIYLIREARHHGLALLMDTQKLTAVDIDLRMLCDYIIFKRQGMFTIPRDLWWIYRYIEPSWLQKCHQKYFIIMSNKANLGLGIFQMAKWHKRARENILRALKIKVEKHKAKE</sequence>
<protein>
    <submittedName>
        <fullName evidence="1">Uncharacterized protein</fullName>
    </submittedName>
</protein>
<evidence type="ECO:0000313" key="1">
    <source>
        <dbReference type="EMBL" id="RLE51384.1"/>
    </source>
</evidence>
<accession>A0A497EVH4</accession>
<dbReference type="SUPFAM" id="SSF52540">
    <property type="entry name" value="P-loop containing nucleoside triphosphate hydrolases"/>
    <property type="match status" value="1"/>
</dbReference>